<evidence type="ECO:0000313" key="1">
    <source>
        <dbReference type="EMBL" id="MDS8037688.1"/>
    </source>
</evidence>
<proteinExistence type="predicted"/>
<reference evidence="1" key="1">
    <citation type="submission" date="2023-06" db="EMBL/GenBank/DDBJ databases">
        <title>PCVPA Blantyre Malawi Pneumococcal carriage surveillance isolates.</title>
        <authorList>
            <person name="Obolski U."/>
            <person name="Swarthout T.D."/>
            <person name="Kalizang'Oma A."/>
            <person name="Mwalukomo T.S."/>
            <person name="Cave R."/>
            <person name="Brown C."/>
            <person name="Cornick J."/>
            <person name="Kamng'Ona A."/>
            <person name="Msefula J."/>
            <person name="French N."/>
            <person name="Hyderman R."/>
        </authorList>
    </citation>
    <scope>NUCLEOTIDE SEQUENCE</scope>
    <source>
        <strain evidence="1">BVY8TH</strain>
    </source>
</reference>
<organism evidence="1 2">
    <name type="scientific">Streptococcus pneumoniae</name>
    <dbReference type="NCBI Taxonomy" id="1313"/>
    <lineage>
        <taxon>Bacteria</taxon>
        <taxon>Bacillati</taxon>
        <taxon>Bacillota</taxon>
        <taxon>Bacilli</taxon>
        <taxon>Lactobacillales</taxon>
        <taxon>Streptococcaceae</taxon>
        <taxon>Streptococcus</taxon>
    </lineage>
</organism>
<name>A0AAP5J8Z6_STREE</name>
<accession>A0AAP5J8Z6</accession>
<gene>
    <name evidence="1" type="ORF">RLG82_01235</name>
</gene>
<dbReference type="AlphaFoldDB" id="A0AAP5J8Z6"/>
<feature type="non-terminal residue" evidence="1">
    <location>
        <position position="1"/>
    </location>
</feature>
<sequence length="102" mass="11954">SSPLLLTIIPKKVRFYYPKGRFCSIINNRLFYVSLGLPNPYITRFLIKITNITFYYLLPQSTQKGEQKSPTKGLRFDEFSRQETSTVKRAFLLLVADRYIIP</sequence>
<protein>
    <submittedName>
        <fullName evidence="1">Uncharacterized protein</fullName>
    </submittedName>
</protein>
<evidence type="ECO:0000313" key="2">
    <source>
        <dbReference type="Proteomes" id="UP001184693"/>
    </source>
</evidence>
<dbReference type="Proteomes" id="UP001184693">
    <property type="component" value="Unassembled WGS sequence"/>
</dbReference>
<comment type="caution">
    <text evidence="1">The sequence shown here is derived from an EMBL/GenBank/DDBJ whole genome shotgun (WGS) entry which is preliminary data.</text>
</comment>
<dbReference type="EMBL" id="JAVPGZ010000050">
    <property type="protein sequence ID" value="MDS8037688.1"/>
    <property type="molecule type" value="Genomic_DNA"/>
</dbReference>